<name>A0ABW8KHE4_9GAMM</name>
<accession>A0ABW8KHE4</accession>
<gene>
    <name evidence="1" type="ORF">ISP14_12225</name>
</gene>
<comment type="caution">
    <text evidence="1">The sequence shown here is derived from an EMBL/GenBank/DDBJ whole genome shotgun (WGS) entry which is preliminary data.</text>
</comment>
<dbReference type="RefSeq" id="WP_404540183.1">
    <property type="nucleotide sequence ID" value="NZ_JADIKL010000006.1"/>
</dbReference>
<reference evidence="1 2" key="1">
    <citation type="submission" date="2020-10" db="EMBL/GenBank/DDBJ databases">
        <title>Phylogeny of dyella-like bacteria.</title>
        <authorList>
            <person name="Fu J."/>
        </authorList>
    </citation>
    <scope>NUCLEOTIDE SEQUENCE [LARGE SCALE GENOMIC DNA]</scope>
    <source>
        <strain evidence="1 2">DKC-1</strain>
    </source>
</reference>
<keyword evidence="2" id="KW-1185">Reference proteome</keyword>
<proteinExistence type="predicted"/>
<organism evidence="1 2">
    <name type="scientific">Dyella agri</name>
    <dbReference type="NCBI Taxonomy" id="1926869"/>
    <lineage>
        <taxon>Bacteria</taxon>
        <taxon>Pseudomonadati</taxon>
        <taxon>Pseudomonadota</taxon>
        <taxon>Gammaproteobacteria</taxon>
        <taxon>Lysobacterales</taxon>
        <taxon>Rhodanobacteraceae</taxon>
        <taxon>Dyella</taxon>
    </lineage>
</organism>
<evidence type="ECO:0000313" key="2">
    <source>
        <dbReference type="Proteomes" id="UP001620397"/>
    </source>
</evidence>
<evidence type="ECO:0000313" key="1">
    <source>
        <dbReference type="EMBL" id="MFK2931555.1"/>
    </source>
</evidence>
<dbReference type="Proteomes" id="UP001620397">
    <property type="component" value="Unassembled WGS sequence"/>
</dbReference>
<protein>
    <submittedName>
        <fullName evidence="1">Uncharacterized protein</fullName>
    </submittedName>
</protein>
<dbReference type="EMBL" id="JADIKL010000006">
    <property type="protein sequence ID" value="MFK2931555.1"/>
    <property type="molecule type" value="Genomic_DNA"/>
</dbReference>
<sequence>MTKKPLLDRVVMAYRPLYLQGLLLDGQYRLPQSARRKDAQGRPMHRRRFSLVALLGLHHFVPTIRSRK</sequence>